<name>A0A9J5XMV8_SOLCO</name>
<dbReference type="EMBL" id="JACXVP010000009">
    <property type="protein sequence ID" value="KAG5588807.1"/>
    <property type="molecule type" value="Genomic_DNA"/>
</dbReference>
<dbReference type="PANTHER" id="PTHR47952">
    <property type="entry name" value="TRYPTAMINE 5-HYDROXYLASE"/>
    <property type="match status" value="1"/>
</dbReference>
<dbReference type="PANTHER" id="PTHR47952:SF3">
    <property type="entry name" value="CYTOCHROME P450 71B3-LIKE"/>
    <property type="match status" value="1"/>
</dbReference>
<dbReference type="GO" id="GO:0005506">
    <property type="term" value="F:iron ion binding"/>
    <property type="evidence" value="ECO:0007669"/>
    <property type="project" value="InterPro"/>
</dbReference>
<keyword evidence="2" id="KW-1185">Reference proteome</keyword>
<proteinExistence type="predicted"/>
<accession>A0A9J5XMV8</accession>
<evidence type="ECO:0008006" key="3">
    <source>
        <dbReference type="Google" id="ProtNLM"/>
    </source>
</evidence>
<dbReference type="AlphaFoldDB" id="A0A9J5XMV8"/>
<dbReference type="Proteomes" id="UP000824120">
    <property type="component" value="Chromosome 9"/>
</dbReference>
<dbReference type="SUPFAM" id="SSF48264">
    <property type="entry name" value="Cytochrome P450"/>
    <property type="match status" value="1"/>
</dbReference>
<comment type="caution">
    <text evidence="1">The sequence shown here is derived from an EMBL/GenBank/DDBJ whole genome shotgun (WGS) entry which is preliminary data.</text>
</comment>
<evidence type="ECO:0000313" key="2">
    <source>
        <dbReference type="Proteomes" id="UP000824120"/>
    </source>
</evidence>
<dbReference type="InterPro" id="IPR036396">
    <property type="entry name" value="Cyt_P450_sf"/>
</dbReference>
<dbReference type="GO" id="GO:0004497">
    <property type="term" value="F:monooxygenase activity"/>
    <property type="evidence" value="ECO:0007669"/>
    <property type="project" value="InterPro"/>
</dbReference>
<protein>
    <recommendedName>
        <fullName evidence="3">Cytochrome P450</fullName>
    </recommendedName>
</protein>
<reference evidence="1 2" key="1">
    <citation type="submission" date="2020-09" db="EMBL/GenBank/DDBJ databases">
        <title>De no assembly of potato wild relative species, Solanum commersonii.</title>
        <authorList>
            <person name="Cho K."/>
        </authorList>
    </citation>
    <scope>NUCLEOTIDE SEQUENCE [LARGE SCALE GENOMIC DNA]</scope>
    <source>
        <strain evidence="1">LZ3.2</strain>
        <tissue evidence="1">Leaf</tissue>
    </source>
</reference>
<sequence>MVVIPGKITDRRRSPGMALGVAIVELVLSNLLYDFDWELPCGMKREDTDTNVLPGLAMHKKEPLCFVPRN</sequence>
<dbReference type="GO" id="GO:0016705">
    <property type="term" value="F:oxidoreductase activity, acting on paired donors, with incorporation or reduction of molecular oxygen"/>
    <property type="evidence" value="ECO:0007669"/>
    <property type="project" value="InterPro"/>
</dbReference>
<dbReference type="OrthoDB" id="1055148at2759"/>
<dbReference type="GO" id="GO:0020037">
    <property type="term" value="F:heme binding"/>
    <property type="evidence" value="ECO:0007669"/>
    <property type="project" value="InterPro"/>
</dbReference>
<evidence type="ECO:0000313" key="1">
    <source>
        <dbReference type="EMBL" id="KAG5588807.1"/>
    </source>
</evidence>
<gene>
    <name evidence="1" type="ORF">H5410_049241</name>
</gene>
<organism evidence="1 2">
    <name type="scientific">Solanum commersonii</name>
    <name type="common">Commerson's wild potato</name>
    <name type="synonym">Commerson's nightshade</name>
    <dbReference type="NCBI Taxonomy" id="4109"/>
    <lineage>
        <taxon>Eukaryota</taxon>
        <taxon>Viridiplantae</taxon>
        <taxon>Streptophyta</taxon>
        <taxon>Embryophyta</taxon>
        <taxon>Tracheophyta</taxon>
        <taxon>Spermatophyta</taxon>
        <taxon>Magnoliopsida</taxon>
        <taxon>eudicotyledons</taxon>
        <taxon>Gunneridae</taxon>
        <taxon>Pentapetalae</taxon>
        <taxon>asterids</taxon>
        <taxon>lamiids</taxon>
        <taxon>Solanales</taxon>
        <taxon>Solanaceae</taxon>
        <taxon>Solanoideae</taxon>
        <taxon>Solaneae</taxon>
        <taxon>Solanum</taxon>
    </lineage>
</organism>